<dbReference type="EMBL" id="MU254214">
    <property type="protein sequence ID" value="KAG9241425.1"/>
    <property type="molecule type" value="Genomic_DNA"/>
</dbReference>
<keyword evidence="2" id="KW-0274">FAD</keyword>
<dbReference type="OrthoDB" id="2915840at2759"/>
<comment type="caution">
    <text evidence="5">The sequence shown here is derived from an EMBL/GenBank/DDBJ whole genome shotgun (WGS) entry which is preliminary data.</text>
</comment>
<name>A0A9P8CCB0_9HELO</name>
<dbReference type="SUPFAM" id="SSF51971">
    <property type="entry name" value="Nucleotide-binding domain"/>
    <property type="match status" value="1"/>
</dbReference>
<evidence type="ECO:0000256" key="1">
    <source>
        <dbReference type="ARBA" id="ARBA00022630"/>
    </source>
</evidence>
<feature type="domain" description="FAD/NAD(P)-binding" evidence="4">
    <location>
        <begin position="4"/>
        <end position="218"/>
    </location>
</feature>
<evidence type="ECO:0000313" key="5">
    <source>
        <dbReference type="EMBL" id="KAG9241425.1"/>
    </source>
</evidence>
<keyword evidence="3" id="KW-0560">Oxidoreductase</keyword>
<proteinExistence type="predicted"/>
<keyword evidence="5" id="KW-0503">Monooxygenase</keyword>
<sequence>MIEYDVVIIGSGLYGIAAARCFLEIHPDRDLIILESEASIGGTWSKDRVYDDFWTQTPLGMAEFSDIPLEVPLEDQIHLGFFPARYITKYLEEYLDGHSYGGKTLRDRVLLGHKVTSAVKDASKWKVLCGASEEIFITRRLVVATGLTSKPHQPLLPNRDAFIGEVLHHRDFGQSSLLNNPRVVNIAVLGGGKSAADVVYACAKAGKSVSWILRENGCGPAAHGRAQGRGPYTNSISMFNTRFISSFSPSVFAPLSAWSWLLHGTNLGRKFVDWVWESADRQNRSHAGYQTRQGAGSGFEKLEPDTPVFWQNDGSGIDQRPDFWEVVAEKVNVFRSNITNLSETTIRLRDGSVLAADVLICATGWESALSFLNPQESARLGLPVLRKQERPEDAAKWSRLESAARDNILRRFPSLADPPVHFAREMATTPYRLYKGIAPLDDRTIVILGHIQVGNNFMAAECQALWATAYFDERLHLPSQIAMANEVALSNVWCRLRYLGKGQMGIWYYFDLVPYIDMLLADIKLRSYRRSWALDLFSPVTAKDIRRLHQEYVGCQGRGVRI</sequence>
<keyword evidence="1" id="KW-0285">Flavoprotein</keyword>
<keyword evidence="6" id="KW-1185">Reference proteome</keyword>
<reference evidence="5" key="1">
    <citation type="journal article" date="2021" name="IMA Fungus">
        <title>Genomic characterization of three marine fungi, including Emericellopsis atlantica sp. nov. with signatures of a generalist lifestyle and marine biomass degradation.</title>
        <authorList>
            <person name="Hagestad O.C."/>
            <person name="Hou L."/>
            <person name="Andersen J.H."/>
            <person name="Hansen E.H."/>
            <person name="Altermark B."/>
            <person name="Li C."/>
            <person name="Kuhnert E."/>
            <person name="Cox R.J."/>
            <person name="Crous P.W."/>
            <person name="Spatafora J.W."/>
            <person name="Lail K."/>
            <person name="Amirebrahimi M."/>
            <person name="Lipzen A."/>
            <person name="Pangilinan J."/>
            <person name="Andreopoulos W."/>
            <person name="Hayes R.D."/>
            <person name="Ng V."/>
            <person name="Grigoriev I.V."/>
            <person name="Jackson S.A."/>
            <person name="Sutton T.D.S."/>
            <person name="Dobson A.D.W."/>
            <person name="Rama T."/>
        </authorList>
    </citation>
    <scope>NUCLEOTIDE SEQUENCE</scope>
    <source>
        <strain evidence="5">TRa3180A</strain>
    </source>
</reference>
<evidence type="ECO:0000256" key="3">
    <source>
        <dbReference type="ARBA" id="ARBA00023002"/>
    </source>
</evidence>
<evidence type="ECO:0000259" key="4">
    <source>
        <dbReference type="Pfam" id="PF07992"/>
    </source>
</evidence>
<evidence type="ECO:0000256" key="2">
    <source>
        <dbReference type="ARBA" id="ARBA00022827"/>
    </source>
</evidence>
<dbReference type="AlphaFoldDB" id="A0A9P8CCB0"/>
<protein>
    <submittedName>
        <fullName evidence="5">Dimethylaniline monooxygenase</fullName>
    </submittedName>
</protein>
<organism evidence="5 6">
    <name type="scientific">Calycina marina</name>
    <dbReference type="NCBI Taxonomy" id="1763456"/>
    <lineage>
        <taxon>Eukaryota</taxon>
        <taxon>Fungi</taxon>
        <taxon>Dikarya</taxon>
        <taxon>Ascomycota</taxon>
        <taxon>Pezizomycotina</taxon>
        <taxon>Leotiomycetes</taxon>
        <taxon>Helotiales</taxon>
        <taxon>Pezizellaceae</taxon>
        <taxon>Calycina</taxon>
    </lineage>
</organism>
<accession>A0A9P8CCB0</accession>
<evidence type="ECO:0000313" key="6">
    <source>
        <dbReference type="Proteomes" id="UP000887226"/>
    </source>
</evidence>
<dbReference type="Pfam" id="PF07992">
    <property type="entry name" value="Pyr_redox_2"/>
    <property type="match status" value="1"/>
</dbReference>
<dbReference type="PANTHER" id="PTHR23023">
    <property type="entry name" value="DIMETHYLANILINE MONOOXYGENASE"/>
    <property type="match status" value="1"/>
</dbReference>
<gene>
    <name evidence="5" type="ORF">BJ878DRAFT_447532</name>
</gene>
<dbReference type="Gene3D" id="3.50.50.60">
    <property type="entry name" value="FAD/NAD(P)-binding domain"/>
    <property type="match status" value="3"/>
</dbReference>
<dbReference type="InterPro" id="IPR023753">
    <property type="entry name" value="FAD/NAD-binding_dom"/>
</dbReference>
<dbReference type="InterPro" id="IPR050346">
    <property type="entry name" value="FMO-like"/>
</dbReference>
<dbReference type="InterPro" id="IPR036188">
    <property type="entry name" value="FAD/NAD-bd_sf"/>
</dbReference>
<dbReference type="Proteomes" id="UP000887226">
    <property type="component" value="Unassembled WGS sequence"/>
</dbReference>
<dbReference type="GO" id="GO:0004497">
    <property type="term" value="F:monooxygenase activity"/>
    <property type="evidence" value="ECO:0007669"/>
    <property type="project" value="UniProtKB-KW"/>
</dbReference>
<dbReference type="SUPFAM" id="SSF51905">
    <property type="entry name" value="FAD/NAD(P)-binding domain"/>
    <property type="match status" value="2"/>
</dbReference>